<proteinExistence type="predicted"/>
<evidence type="ECO:0000256" key="1">
    <source>
        <dbReference type="SAM" id="MobiDB-lite"/>
    </source>
</evidence>
<feature type="compositionally biased region" description="Basic residues" evidence="1">
    <location>
        <begin position="115"/>
        <end position="129"/>
    </location>
</feature>
<comment type="caution">
    <text evidence="2">The sequence shown here is derived from an EMBL/GenBank/DDBJ whole genome shotgun (WGS) entry which is preliminary data.</text>
</comment>
<dbReference type="EMBL" id="QGKY02000190">
    <property type="protein sequence ID" value="KAF2590100.1"/>
    <property type="molecule type" value="Genomic_DNA"/>
</dbReference>
<organism evidence="2">
    <name type="scientific">Brassica cretica</name>
    <name type="common">Mustard</name>
    <dbReference type="NCBI Taxonomy" id="69181"/>
    <lineage>
        <taxon>Eukaryota</taxon>
        <taxon>Viridiplantae</taxon>
        <taxon>Streptophyta</taxon>
        <taxon>Embryophyta</taxon>
        <taxon>Tracheophyta</taxon>
        <taxon>Spermatophyta</taxon>
        <taxon>Magnoliopsida</taxon>
        <taxon>eudicotyledons</taxon>
        <taxon>Gunneridae</taxon>
        <taxon>Pentapetalae</taxon>
        <taxon>rosids</taxon>
        <taxon>malvids</taxon>
        <taxon>Brassicales</taxon>
        <taxon>Brassicaceae</taxon>
        <taxon>Brassiceae</taxon>
        <taxon>Brassica</taxon>
    </lineage>
</organism>
<protein>
    <submittedName>
        <fullName evidence="2">Uncharacterized protein</fullName>
    </submittedName>
</protein>
<evidence type="ECO:0000313" key="2">
    <source>
        <dbReference type="EMBL" id="KAF2590100.1"/>
    </source>
</evidence>
<feature type="region of interest" description="Disordered" evidence="1">
    <location>
        <begin position="1"/>
        <end position="31"/>
    </location>
</feature>
<gene>
    <name evidence="2" type="ORF">F2Q70_00038383</name>
</gene>
<reference evidence="2" key="1">
    <citation type="submission" date="2019-12" db="EMBL/GenBank/DDBJ databases">
        <title>Genome sequencing and annotation of Brassica cretica.</title>
        <authorList>
            <person name="Studholme D.J."/>
            <person name="Sarris P.F."/>
        </authorList>
    </citation>
    <scope>NUCLEOTIDE SEQUENCE</scope>
    <source>
        <strain evidence="2">PFS-102/07</strain>
        <tissue evidence="2">Leaf</tissue>
    </source>
</reference>
<accession>A0A8S9K5C4</accession>
<name>A0A8S9K5C4_BRACR</name>
<sequence length="129" mass="14537">MMAVDEPDNPSESTPREAELQRQLDGLQSQLEQSAEKFTQLESVNLVLRDKNQALNTVSNKKRRFHTQVRSMPSLDKPNTTRGTARQPSDEAGASGEKAGRESMKQYPATPSQTSRRKHLKEPRHCSPH</sequence>
<dbReference type="AlphaFoldDB" id="A0A8S9K5C4"/>
<feature type="compositionally biased region" description="Polar residues" evidence="1">
    <location>
        <begin position="77"/>
        <end position="87"/>
    </location>
</feature>
<feature type="region of interest" description="Disordered" evidence="1">
    <location>
        <begin position="55"/>
        <end position="129"/>
    </location>
</feature>